<dbReference type="AlphaFoldDB" id="A0A147BPA4"/>
<dbReference type="PANTHER" id="PTHR10221:SF22">
    <property type="entry name" value="TAF6-LIKE RNA POLYMERASE II P300_CBP-ASSOCIATED FACTOR-ASSOCIATED FACTOR 65 KDA SUBUNIT 6L"/>
    <property type="match status" value="1"/>
</dbReference>
<evidence type="ECO:0000313" key="8">
    <source>
        <dbReference type="EMBL" id="JAR92599.1"/>
    </source>
</evidence>
<dbReference type="GO" id="GO:0005669">
    <property type="term" value="C:transcription factor TFIID complex"/>
    <property type="evidence" value="ECO:0007669"/>
    <property type="project" value="InterPro"/>
</dbReference>
<dbReference type="Gene3D" id="1.10.20.10">
    <property type="entry name" value="Histone, subunit A"/>
    <property type="match status" value="1"/>
</dbReference>
<comment type="subcellular location">
    <subcellularLocation>
        <location evidence="1">Nucleus</location>
    </subcellularLocation>
</comment>
<evidence type="ECO:0000256" key="1">
    <source>
        <dbReference type="ARBA" id="ARBA00004123"/>
    </source>
</evidence>
<evidence type="ECO:0000256" key="6">
    <source>
        <dbReference type="SAM" id="MobiDB-lite"/>
    </source>
</evidence>
<dbReference type="Pfam" id="PF02969">
    <property type="entry name" value="TAF"/>
    <property type="match status" value="1"/>
</dbReference>
<dbReference type="InterPro" id="IPR004823">
    <property type="entry name" value="TAF_TATA-bd_Histone-like_dom"/>
</dbReference>
<keyword evidence="3" id="KW-0805">Transcription regulation</keyword>
<keyword evidence="8" id="KW-0396">Initiation factor</keyword>
<feature type="compositionally biased region" description="Polar residues" evidence="6">
    <location>
        <begin position="166"/>
        <end position="180"/>
    </location>
</feature>
<dbReference type="SMART" id="SM00803">
    <property type="entry name" value="TAF"/>
    <property type="match status" value="1"/>
</dbReference>
<dbReference type="GO" id="GO:0051123">
    <property type="term" value="P:RNA polymerase II preinitiation complex assembly"/>
    <property type="evidence" value="ECO:0007669"/>
    <property type="project" value="TreeGrafter"/>
</dbReference>
<evidence type="ECO:0000256" key="5">
    <source>
        <dbReference type="ARBA" id="ARBA00023242"/>
    </source>
</evidence>
<dbReference type="CDD" id="cd22932">
    <property type="entry name" value="HFD_TAF6L"/>
    <property type="match status" value="1"/>
</dbReference>
<proteinExistence type="inferred from homology"/>
<evidence type="ECO:0000259" key="7">
    <source>
        <dbReference type="SMART" id="SM00803"/>
    </source>
</evidence>
<feature type="region of interest" description="Disordered" evidence="6">
    <location>
        <begin position="161"/>
        <end position="180"/>
    </location>
</feature>
<dbReference type="SUPFAM" id="SSF48371">
    <property type="entry name" value="ARM repeat"/>
    <property type="match status" value="1"/>
</dbReference>
<feature type="domain" description="TATA box binding protein associated factor (TAF) histone-like fold" evidence="7">
    <location>
        <begin position="23"/>
        <end position="87"/>
    </location>
</feature>
<dbReference type="CDD" id="cd08050">
    <property type="entry name" value="TAF6C"/>
    <property type="match status" value="1"/>
</dbReference>
<organism evidence="8">
    <name type="scientific">Ixodes ricinus</name>
    <name type="common">Common tick</name>
    <name type="synonym">Acarus ricinus</name>
    <dbReference type="NCBI Taxonomy" id="34613"/>
    <lineage>
        <taxon>Eukaryota</taxon>
        <taxon>Metazoa</taxon>
        <taxon>Ecdysozoa</taxon>
        <taxon>Arthropoda</taxon>
        <taxon>Chelicerata</taxon>
        <taxon>Arachnida</taxon>
        <taxon>Acari</taxon>
        <taxon>Parasitiformes</taxon>
        <taxon>Ixodida</taxon>
        <taxon>Ixodoidea</taxon>
        <taxon>Ixodidae</taxon>
        <taxon>Ixodinae</taxon>
        <taxon>Ixodes</taxon>
    </lineage>
</organism>
<dbReference type="FunFam" id="1.10.20.10:FF:000030">
    <property type="entry name" value="Transcription initiation factor TFIID subunit 6"/>
    <property type="match status" value="1"/>
</dbReference>
<dbReference type="GO" id="GO:0016251">
    <property type="term" value="F:RNA polymerase II general transcription initiation factor activity"/>
    <property type="evidence" value="ECO:0007669"/>
    <property type="project" value="InterPro"/>
</dbReference>
<feature type="compositionally biased region" description="Polar residues" evidence="6">
    <location>
        <begin position="1"/>
        <end position="12"/>
    </location>
</feature>
<accession>A0A147BPA4</accession>
<evidence type="ECO:0000256" key="3">
    <source>
        <dbReference type="ARBA" id="ARBA00023015"/>
    </source>
</evidence>
<dbReference type="GO" id="GO:0000124">
    <property type="term" value="C:SAGA complex"/>
    <property type="evidence" value="ECO:0007669"/>
    <property type="project" value="InterPro"/>
</dbReference>
<evidence type="ECO:0000256" key="4">
    <source>
        <dbReference type="ARBA" id="ARBA00023163"/>
    </source>
</evidence>
<dbReference type="SUPFAM" id="SSF47113">
    <property type="entry name" value="Histone-fold"/>
    <property type="match status" value="1"/>
</dbReference>
<dbReference type="Gene3D" id="1.25.40.770">
    <property type="entry name" value="TAF6, C-terminal HEAT repeat domain"/>
    <property type="match status" value="1"/>
</dbReference>
<dbReference type="GO" id="GO:0003713">
    <property type="term" value="F:transcription coactivator activity"/>
    <property type="evidence" value="ECO:0007669"/>
    <property type="project" value="TreeGrafter"/>
</dbReference>
<dbReference type="InterPro" id="IPR011442">
    <property type="entry name" value="TAF6_C"/>
</dbReference>
<keyword evidence="5" id="KW-0539">Nucleus</keyword>
<dbReference type="GO" id="GO:0046695">
    <property type="term" value="C:SLIK (SAGA-like) complex"/>
    <property type="evidence" value="ECO:0007669"/>
    <property type="project" value="InterPro"/>
</dbReference>
<dbReference type="PANTHER" id="PTHR10221">
    <property type="entry name" value="TRANSCRIPTION INITIATION FACTOR TFIID SUBUNIT 6"/>
    <property type="match status" value="1"/>
</dbReference>
<keyword evidence="8" id="KW-0648">Protein biosynthesis</keyword>
<dbReference type="Pfam" id="PF07571">
    <property type="entry name" value="TAF6_C"/>
    <property type="match status" value="1"/>
</dbReference>
<feature type="region of interest" description="Disordered" evidence="6">
    <location>
        <begin position="474"/>
        <end position="542"/>
    </location>
</feature>
<dbReference type="InterPro" id="IPR046344">
    <property type="entry name" value="TAF6_C_sf"/>
</dbReference>
<dbReference type="InterPro" id="IPR009072">
    <property type="entry name" value="Histone-fold"/>
</dbReference>
<comment type="similarity">
    <text evidence="2">Belongs to the TAF6 family.</text>
</comment>
<dbReference type="EMBL" id="GEGO01002805">
    <property type="protein sequence ID" value="JAR92599.1"/>
    <property type="molecule type" value="Transcribed_RNA"/>
</dbReference>
<dbReference type="InterPro" id="IPR016024">
    <property type="entry name" value="ARM-type_fold"/>
</dbReference>
<feature type="region of interest" description="Disordered" evidence="6">
    <location>
        <begin position="1"/>
        <end position="20"/>
    </location>
</feature>
<keyword evidence="4" id="KW-0804">Transcription</keyword>
<protein>
    <submittedName>
        <fullName evidence="8">Putative transcription initiation factor tfiid subunit taf6 also component of histone acetyltransfer</fullName>
    </submittedName>
</protein>
<reference evidence="8" key="1">
    <citation type="journal article" date="2018" name="PLoS Negl. Trop. Dis.">
        <title>Sialome diversity of ticks revealed by RNAseq of single tick salivary glands.</title>
        <authorList>
            <person name="Perner J."/>
            <person name="Kropackova S."/>
            <person name="Kopacek P."/>
            <person name="Ribeiro J.M."/>
        </authorList>
    </citation>
    <scope>NUCLEOTIDE SEQUENCE</scope>
    <source>
        <strain evidence="8">Siblings of single egg batch collected in Ceske Budejovice</strain>
        <tissue evidence="8">Salivary glands</tissue>
    </source>
</reference>
<dbReference type="InterPro" id="IPR037796">
    <property type="entry name" value="TAF6"/>
</dbReference>
<name>A0A147BPA4_IXORI</name>
<sequence>MATTRRTAGQNSDGKKVEEKRYSQFSRDSILLFAESYGISDVSQQALAVLTEDLNYRLRELAQNSGQFMRHSKRRKLTCEDVQRAMRWSDTEPVYGCSGPDPLPFRHVREAEVYCTDDHTVDLLEELESPLQLQIPRQPSLQGRWLVVEGVAISAEPTGAVKGGASSLNRDSGVTSTGQNAVQTQVTPSHMQYYEEVTVALLGSDEQLVEASLEDLASNPCLSPLLPYLVHFISLGVRKLSHDLANLDRLLRTVHALAHNPNLFLNTRPYPTLLVQALLFCLLEPLAAAINPVNDHWALRDSAARLLASLLKKWGDRAYSLHTQVLEALGECLREPSKPLCAQYGAVSGLIALGVPVLCRVFCPALATYWPQLEAVLADSRPSSTQMQSDATKVHGAMLLAAELIILQRHRELPRSEAGLASYAQLYECFGDALATRLPTLQVSHLMYTARREPAGTSSPTGEQLLEAFYEDERSMSADEDNNSEDSGLSGPPPGALHPQVKSTISDPARGIRLTIALRRPTVDPPKAKRKRTPDPREPPFEAVPLVLPRKRGHMVICFEGATPLLPRAKEEPVVPVPECRMAQLSRRMGRVGRSRRRKVAPFRSRHLGAGIDSLL</sequence>
<evidence type="ECO:0000256" key="2">
    <source>
        <dbReference type="ARBA" id="ARBA00007688"/>
    </source>
</evidence>
<dbReference type="GO" id="GO:0003743">
    <property type="term" value="F:translation initiation factor activity"/>
    <property type="evidence" value="ECO:0007669"/>
    <property type="project" value="UniProtKB-KW"/>
</dbReference>
<dbReference type="GO" id="GO:0046982">
    <property type="term" value="F:protein heterodimerization activity"/>
    <property type="evidence" value="ECO:0007669"/>
    <property type="project" value="InterPro"/>
</dbReference>